<feature type="compositionally biased region" description="Basic and acidic residues" evidence="16">
    <location>
        <begin position="194"/>
        <end position="203"/>
    </location>
</feature>
<reference evidence="17 18" key="1">
    <citation type="submission" date="2016-10" db="EMBL/GenBank/DDBJ databases">
        <authorList>
            <person name="de Groot N.N."/>
        </authorList>
    </citation>
    <scope>NUCLEOTIDE SEQUENCE [LARGE SCALE GENOMIC DNA]</scope>
    <source>
        <strain evidence="17 18">DSM 16957</strain>
    </source>
</reference>
<dbReference type="GO" id="GO:0051082">
    <property type="term" value="F:unfolded protein binding"/>
    <property type="evidence" value="ECO:0007669"/>
    <property type="project" value="InterPro"/>
</dbReference>
<dbReference type="AlphaFoldDB" id="A0A1G6SKZ6"/>
<dbReference type="RefSeq" id="WP_091238482.1">
    <property type="nucleotide sequence ID" value="NZ_FNAG01000001.1"/>
</dbReference>
<evidence type="ECO:0000256" key="4">
    <source>
        <dbReference type="ARBA" id="ARBA00019692"/>
    </source>
</evidence>
<evidence type="ECO:0000256" key="11">
    <source>
        <dbReference type="ARBA" id="ARBA00023136"/>
    </source>
</evidence>
<evidence type="ECO:0000256" key="10">
    <source>
        <dbReference type="ARBA" id="ARBA00023098"/>
    </source>
</evidence>
<dbReference type="InterPro" id="IPR004961">
    <property type="entry name" value="Lipase_chaperone"/>
</dbReference>
<name>A0A1G6SKZ6_9GAMM</name>
<evidence type="ECO:0000256" key="8">
    <source>
        <dbReference type="ARBA" id="ARBA00022963"/>
    </source>
</evidence>
<dbReference type="Pfam" id="PF03280">
    <property type="entry name" value="Lipase_chap"/>
    <property type="match status" value="1"/>
</dbReference>
<evidence type="ECO:0000256" key="12">
    <source>
        <dbReference type="ARBA" id="ARBA00023186"/>
    </source>
</evidence>
<accession>A0A1G6SKZ6</accession>
<proteinExistence type="inferred from homology"/>
<dbReference type="SUPFAM" id="SSF158855">
    <property type="entry name" value="Lipase chaperone-like"/>
    <property type="match status" value="1"/>
</dbReference>
<dbReference type="GO" id="GO:0006457">
    <property type="term" value="P:protein folding"/>
    <property type="evidence" value="ECO:0007669"/>
    <property type="project" value="InterPro"/>
</dbReference>
<evidence type="ECO:0000256" key="16">
    <source>
        <dbReference type="SAM" id="MobiDB-lite"/>
    </source>
</evidence>
<keyword evidence="12" id="KW-0143">Chaperone</keyword>
<dbReference type="GO" id="GO:0005886">
    <property type="term" value="C:plasma membrane"/>
    <property type="evidence" value="ECO:0007669"/>
    <property type="project" value="UniProtKB-SubCell"/>
</dbReference>
<keyword evidence="7" id="KW-0812">Transmembrane</keyword>
<dbReference type="Proteomes" id="UP000199603">
    <property type="component" value="Unassembled WGS sequence"/>
</dbReference>
<feature type="region of interest" description="Disordered" evidence="16">
    <location>
        <begin position="194"/>
        <end position="220"/>
    </location>
</feature>
<comment type="subcellular location">
    <subcellularLocation>
        <location evidence="2">Cell inner membrane</location>
        <topology evidence="2">Single-pass membrane protein</topology>
        <orientation evidence="2">Periplasmic side</orientation>
    </subcellularLocation>
</comment>
<dbReference type="OrthoDB" id="7025807at2"/>
<evidence type="ECO:0000256" key="1">
    <source>
        <dbReference type="ARBA" id="ARBA00003280"/>
    </source>
</evidence>
<sequence length="319" mass="34690">MLGLWLLGVLLVLPQPPDARNARVPLVEAPPQAIATAGMTARAAPHGAQDALTVTLSAPISSDEKSRASDRLARSSLRGSEVDGELRLAADGRLRMDAATVRFSEYHLALLGELQLNDIHALLAEHAAQRLGARAVAEVMAAFERYLGLRQALAALPAGTSLTDTLQARRALERQWFGEDAEAMFGEARDHDARTVQRLDSSHAHSKPSPEAVAPAEREARSALLAEEQSRQFEALGLPAEQRRAEREALWGAQAAARLDALDAERAAWDGRLQAYARERDRLVRSGTADAAALNALRQRSFDPRERLRVEGMERSGTL</sequence>
<evidence type="ECO:0000313" key="18">
    <source>
        <dbReference type="Proteomes" id="UP000199603"/>
    </source>
</evidence>
<evidence type="ECO:0000256" key="13">
    <source>
        <dbReference type="ARBA" id="ARBA00030948"/>
    </source>
</evidence>
<keyword evidence="10" id="KW-0443">Lipid metabolism</keyword>
<evidence type="ECO:0000313" key="17">
    <source>
        <dbReference type="EMBL" id="SDD16776.1"/>
    </source>
</evidence>
<gene>
    <name evidence="17" type="ORF">SAMN04488509_101533</name>
</gene>
<protein>
    <recommendedName>
        <fullName evidence="4">Lipase chaperone</fullName>
    </recommendedName>
    <alternativeName>
        <fullName evidence="15">Lipase foldase</fullName>
    </alternativeName>
    <alternativeName>
        <fullName evidence="13">Lipase helper protein</fullName>
    </alternativeName>
    <alternativeName>
        <fullName evidence="14">Lipase modulator</fullName>
    </alternativeName>
</protein>
<keyword evidence="5" id="KW-1003">Cell membrane</keyword>
<comment type="similarity">
    <text evidence="3">Belongs to the lipase chaperone family.</text>
</comment>
<dbReference type="EMBL" id="FNAG01000001">
    <property type="protein sequence ID" value="SDD16776.1"/>
    <property type="molecule type" value="Genomic_DNA"/>
</dbReference>
<keyword evidence="18" id="KW-1185">Reference proteome</keyword>
<keyword evidence="9" id="KW-1133">Transmembrane helix</keyword>
<evidence type="ECO:0000256" key="14">
    <source>
        <dbReference type="ARBA" id="ARBA00031542"/>
    </source>
</evidence>
<evidence type="ECO:0000256" key="15">
    <source>
        <dbReference type="ARBA" id="ARBA00033028"/>
    </source>
</evidence>
<evidence type="ECO:0000256" key="5">
    <source>
        <dbReference type="ARBA" id="ARBA00022475"/>
    </source>
</evidence>
<dbReference type="GO" id="GO:0016042">
    <property type="term" value="P:lipid catabolic process"/>
    <property type="evidence" value="ECO:0007669"/>
    <property type="project" value="UniProtKB-KW"/>
</dbReference>
<evidence type="ECO:0000256" key="2">
    <source>
        <dbReference type="ARBA" id="ARBA00004383"/>
    </source>
</evidence>
<keyword evidence="11" id="KW-0472">Membrane</keyword>
<evidence type="ECO:0000256" key="9">
    <source>
        <dbReference type="ARBA" id="ARBA00022989"/>
    </source>
</evidence>
<comment type="function">
    <text evidence="1">May be involved in the folding of the extracellular lipase during its passage through the periplasm.</text>
</comment>
<evidence type="ECO:0000256" key="3">
    <source>
        <dbReference type="ARBA" id="ARBA00010358"/>
    </source>
</evidence>
<dbReference type="STRING" id="265719.SAMN04488509_101533"/>
<keyword evidence="8" id="KW-0442">Lipid degradation</keyword>
<evidence type="ECO:0000256" key="6">
    <source>
        <dbReference type="ARBA" id="ARBA00022519"/>
    </source>
</evidence>
<keyword evidence="6" id="KW-0997">Cell inner membrane</keyword>
<evidence type="ECO:0000256" key="7">
    <source>
        <dbReference type="ARBA" id="ARBA00022692"/>
    </source>
</evidence>
<organism evidence="17 18">
    <name type="scientific">Aquimonas voraii</name>
    <dbReference type="NCBI Taxonomy" id="265719"/>
    <lineage>
        <taxon>Bacteria</taxon>
        <taxon>Pseudomonadati</taxon>
        <taxon>Pseudomonadota</taxon>
        <taxon>Gammaproteobacteria</taxon>
        <taxon>Lysobacterales</taxon>
        <taxon>Lysobacteraceae</taxon>
        <taxon>Aquimonas</taxon>
    </lineage>
</organism>